<evidence type="ECO:0000256" key="3">
    <source>
        <dbReference type="ARBA" id="ARBA00011940"/>
    </source>
</evidence>
<accession>A0A3E2NEP1</accession>
<dbReference type="InterPro" id="IPR000652">
    <property type="entry name" value="Triosephosphate_isomerase"/>
</dbReference>
<dbReference type="UniPathway" id="UPA00138"/>
<comment type="subunit">
    <text evidence="9 10">Homodimer.</text>
</comment>
<comment type="similarity">
    <text evidence="2 9 10">Belongs to the triosephosphate isomerase family.</text>
</comment>
<comment type="pathway">
    <text evidence="9 10">Carbohydrate biosynthesis; gluconeogenesis.</text>
</comment>
<evidence type="ECO:0000256" key="10">
    <source>
        <dbReference type="RuleBase" id="RU363013"/>
    </source>
</evidence>
<evidence type="ECO:0000256" key="5">
    <source>
        <dbReference type="ARBA" id="ARBA00022432"/>
    </source>
</evidence>
<dbReference type="Pfam" id="PF00121">
    <property type="entry name" value="TIM"/>
    <property type="match status" value="1"/>
</dbReference>
<dbReference type="OrthoDB" id="9809429at2"/>
<comment type="function">
    <text evidence="9">Involved in the gluconeogenesis. Catalyzes stereospecifically the conversion of dihydroxyacetone phosphate (DHAP) to D-glyceraldehyde-3-phosphate (G3P).</text>
</comment>
<feature type="active site" description="Electrophile" evidence="9">
    <location>
        <position position="95"/>
    </location>
</feature>
<dbReference type="CDD" id="cd00311">
    <property type="entry name" value="TIM"/>
    <property type="match status" value="1"/>
</dbReference>
<dbReference type="FunFam" id="3.20.20.70:FF:000016">
    <property type="entry name" value="Triosephosphate isomerase"/>
    <property type="match status" value="1"/>
</dbReference>
<dbReference type="GO" id="GO:0004807">
    <property type="term" value="F:triose-phosphate isomerase activity"/>
    <property type="evidence" value="ECO:0007669"/>
    <property type="project" value="UniProtKB-UniRule"/>
</dbReference>
<reference evidence="11 14" key="2">
    <citation type="journal article" date="2024" name="Int. J. Syst. Evol. Microbiol.">
        <title>Lacrimispora brassicae sp. nov. isolated from fermented cabbage, and proposal of Clostridium indicum Gundawar et al. 2019 and Clostridium methoxybenzovorans Mechichi et al. 1999 as heterotypic synonyms of Lacrimispora amygdalina (Parshina et al. 2003) Haas and Blanchard 2020 and Lacrimispora indolis (McClung and McCoy 1957) Haas and Blanchard 2020, respectively.</title>
        <authorList>
            <person name="Kobayashi H."/>
            <person name="Tanizawa Y."/>
            <person name="Sakamoto M."/>
            <person name="Ohkuma M."/>
            <person name="Tohno M."/>
        </authorList>
    </citation>
    <scope>NUCLEOTIDE SEQUENCE [LARGE SCALE GENOMIC DNA]</scope>
    <source>
        <strain evidence="11 14">DSM 12857</strain>
    </source>
</reference>
<dbReference type="GO" id="GO:0006094">
    <property type="term" value="P:gluconeogenesis"/>
    <property type="evidence" value="ECO:0007669"/>
    <property type="project" value="UniProtKB-UniRule"/>
</dbReference>
<keyword evidence="14" id="KW-1185">Reference proteome</keyword>
<evidence type="ECO:0000256" key="9">
    <source>
        <dbReference type="HAMAP-Rule" id="MF_00147"/>
    </source>
</evidence>
<dbReference type="InterPro" id="IPR020861">
    <property type="entry name" value="Triosephosphate_isomerase_AS"/>
</dbReference>
<dbReference type="Gene3D" id="3.20.20.70">
    <property type="entry name" value="Aldolase class I"/>
    <property type="match status" value="1"/>
</dbReference>
<evidence type="ECO:0000313" key="14">
    <source>
        <dbReference type="Proteomes" id="UP001419084"/>
    </source>
</evidence>
<dbReference type="InterPro" id="IPR022896">
    <property type="entry name" value="TrioseP_Isoase_bac/euk"/>
</dbReference>
<comment type="subcellular location">
    <subcellularLocation>
        <location evidence="9 10">Cytoplasm</location>
    </subcellularLocation>
</comment>
<dbReference type="EMBL" id="BRPJ01000016">
    <property type="protein sequence ID" value="GLB29053.1"/>
    <property type="molecule type" value="Genomic_DNA"/>
</dbReference>
<evidence type="ECO:0000256" key="1">
    <source>
        <dbReference type="ARBA" id="ARBA00004680"/>
    </source>
</evidence>
<comment type="caution">
    <text evidence="12">The sequence shown here is derived from an EMBL/GenBank/DDBJ whole genome shotgun (WGS) entry which is preliminary data.</text>
</comment>
<feature type="binding site" evidence="9">
    <location>
        <position position="213"/>
    </location>
    <ligand>
        <name>substrate</name>
    </ligand>
</feature>
<evidence type="ECO:0000313" key="12">
    <source>
        <dbReference type="EMBL" id="RFZ79489.1"/>
    </source>
</evidence>
<evidence type="ECO:0000256" key="2">
    <source>
        <dbReference type="ARBA" id="ARBA00007422"/>
    </source>
</evidence>
<dbReference type="PANTHER" id="PTHR21139:SF42">
    <property type="entry name" value="TRIOSEPHOSPHATE ISOMERASE"/>
    <property type="match status" value="1"/>
</dbReference>
<dbReference type="InterPro" id="IPR013785">
    <property type="entry name" value="Aldolase_TIM"/>
</dbReference>
<feature type="active site" description="Proton acceptor" evidence="9">
    <location>
        <position position="167"/>
    </location>
</feature>
<feature type="binding site" evidence="9">
    <location>
        <position position="173"/>
    </location>
    <ligand>
        <name>substrate</name>
    </ligand>
</feature>
<evidence type="ECO:0000256" key="4">
    <source>
        <dbReference type="ARBA" id="ARBA00019397"/>
    </source>
</evidence>
<name>A0A3E2NEP1_9FIRM</name>
<feature type="binding site" evidence="9">
    <location>
        <begin position="10"/>
        <end position="12"/>
    </location>
    <ligand>
        <name>substrate</name>
    </ligand>
</feature>
<dbReference type="UniPathway" id="UPA00109">
    <property type="reaction ID" value="UER00189"/>
</dbReference>
<dbReference type="EC" id="5.3.1.1" evidence="3 9"/>
<protein>
    <recommendedName>
        <fullName evidence="4 9">Triosephosphate isomerase</fullName>
        <shortName evidence="9">TIM</shortName>
        <shortName evidence="9">TPI</shortName>
        <ecNumber evidence="3 9">5.3.1.1</ecNumber>
    </recommendedName>
    <alternativeName>
        <fullName evidence="9">Triose-phosphate isomerase</fullName>
    </alternativeName>
</protein>
<proteinExistence type="inferred from homology"/>
<evidence type="ECO:0000256" key="6">
    <source>
        <dbReference type="ARBA" id="ARBA00022490"/>
    </source>
</evidence>
<evidence type="ECO:0000256" key="8">
    <source>
        <dbReference type="ARBA" id="ARBA00023235"/>
    </source>
</evidence>
<dbReference type="AlphaFoldDB" id="A0A3E2NEP1"/>
<dbReference type="GO" id="GO:0005829">
    <property type="term" value="C:cytosol"/>
    <property type="evidence" value="ECO:0007669"/>
    <property type="project" value="TreeGrafter"/>
</dbReference>
<comment type="pathway">
    <text evidence="1 9 10">Carbohydrate degradation; glycolysis; D-glyceraldehyde 3-phosphate from glycerone phosphate: step 1/1.</text>
</comment>
<dbReference type="Proteomes" id="UP000260680">
    <property type="component" value="Unassembled WGS sequence"/>
</dbReference>
<sequence length="250" mass="27082">MSRKKIIAGNWKMNMTPTEAVELVNTLKPLVASDDVDVVFCVPAIDIIPAMEAAKGSNIHIGAENMYFEDKGAYTGEISPAMLKDAGVKYVVIGHSERREYFAETDETVNKKALKAFEYGITPIICCGESLTQREQGITIDWIRQQIKIAFLNIPAENAAKAVIAYEPIWAIGTGKVATTEQAQEVCQSIRSCIAEIYDEATAQAIRIQYGGSVSAGSAPELFAQPDIDGGLVGGASLKPEFGNIVNYKK</sequence>
<dbReference type="NCBIfam" id="TIGR00419">
    <property type="entry name" value="tim"/>
    <property type="match status" value="1"/>
</dbReference>
<dbReference type="RefSeq" id="WP_117416475.1">
    <property type="nucleotide sequence ID" value="NZ_BRPJ01000016.1"/>
</dbReference>
<dbReference type="HAMAP" id="MF_00147_B">
    <property type="entry name" value="TIM_B"/>
    <property type="match status" value="1"/>
</dbReference>
<dbReference type="GO" id="GO:0006096">
    <property type="term" value="P:glycolytic process"/>
    <property type="evidence" value="ECO:0007669"/>
    <property type="project" value="UniProtKB-UniRule"/>
</dbReference>
<feature type="binding site" evidence="9">
    <location>
        <begin position="234"/>
        <end position="235"/>
    </location>
    <ligand>
        <name>substrate</name>
    </ligand>
</feature>
<evidence type="ECO:0000256" key="7">
    <source>
        <dbReference type="ARBA" id="ARBA00023152"/>
    </source>
</evidence>
<gene>
    <name evidence="9 11" type="primary">tpiA</name>
    <name evidence="12" type="ORF">DS742_08045</name>
    <name evidence="11" type="ORF">LAD12857_09760</name>
</gene>
<comment type="catalytic activity">
    <reaction evidence="9 10">
        <text>D-glyceraldehyde 3-phosphate = dihydroxyacetone phosphate</text>
        <dbReference type="Rhea" id="RHEA:18585"/>
        <dbReference type="ChEBI" id="CHEBI:57642"/>
        <dbReference type="ChEBI" id="CHEBI:59776"/>
        <dbReference type="EC" id="5.3.1.1"/>
    </reaction>
</comment>
<dbReference type="PROSITE" id="PS00171">
    <property type="entry name" value="TIM_1"/>
    <property type="match status" value="1"/>
</dbReference>
<dbReference type="Proteomes" id="UP001419084">
    <property type="component" value="Unassembled WGS sequence"/>
</dbReference>
<dbReference type="PROSITE" id="PS51440">
    <property type="entry name" value="TIM_2"/>
    <property type="match status" value="1"/>
</dbReference>
<reference evidence="12 13" key="1">
    <citation type="submission" date="2018-07" db="EMBL/GenBank/DDBJ databases">
        <title>New species, Clostridium PI-S10-A1B.</title>
        <authorList>
            <person name="Krishna G."/>
            <person name="Summeta K."/>
            <person name="Shikha S."/>
            <person name="Prabhu P.B."/>
            <person name="Suresh K."/>
        </authorList>
    </citation>
    <scope>NUCLEOTIDE SEQUENCE [LARGE SCALE GENOMIC DNA]</scope>
    <source>
        <strain evidence="12 13">PI-S10-A1B</strain>
    </source>
</reference>
<dbReference type="EMBL" id="QOHO01000023">
    <property type="protein sequence ID" value="RFZ79489.1"/>
    <property type="molecule type" value="Genomic_DNA"/>
</dbReference>
<keyword evidence="6 9" id="KW-0963">Cytoplasm</keyword>
<dbReference type="GO" id="GO:0019563">
    <property type="term" value="P:glycerol catabolic process"/>
    <property type="evidence" value="ECO:0007669"/>
    <property type="project" value="TreeGrafter"/>
</dbReference>
<keyword evidence="7 9" id="KW-0324">Glycolysis</keyword>
<evidence type="ECO:0000313" key="11">
    <source>
        <dbReference type="EMBL" id="GLB29053.1"/>
    </source>
</evidence>
<organism evidence="12 13">
    <name type="scientific">Lacrimispora amygdalina</name>
    <dbReference type="NCBI Taxonomy" id="253257"/>
    <lineage>
        <taxon>Bacteria</taxon>
        <taxon>Bacillati</taxon>
        <taxon>Bacillota</taxon>
        <taxon>Clostridia</taxon>
        <taxon>Lachnospirales</taxon>
        <taxon>Lachnospiraceae</taxon>
        <taxon>Lacrimispora</taxon>
    </lineage>
</organism>
<dbReference type="SUPFAM" id="SSF51351">
    <property type="entry name" value="Triosephosphate isomerase (TIM)"/>
    <property type="match status" value="1"/>
</dbReference>
<dbReference type="PANTHER" id="PTHR21139">
    <property type="entry name" value="TRIOSEPHOSPHATE ISOMERASE"/>
    <property type="match status" value="1"/>
</dbReference>
<dbReference type="InterPro" id="IPR035990">
    <property type="entry name" value="TIM_sf"/>
</dbReference>
<keyword evidence="8 9" id="KW-0413">Isomerase</keyword>
<keyword evidence="5 9" id="KW-0312">Gluconeogenesis</keyword>
<evidence type="ECO:0000313" key="13">
    <source>
        <dbReference type="Proteomes" id="UP000260680"/>
    </source>
</evidence>
<dbReference type="GO" id="GO:0046166">
    <property type="term" value="P:glyceraldehyde-3-phosphate biosynthetic process"/>
    <property type="evidence" value="ECO:0007669"/>
    <property type="project" value="TreeGrafter"/>
</dbReference>